<dbReference type="EMBL" id="JBHMFI010000002">
    <property type="protein sequence ID" value="MFB9074680.1"/>
    <property type="molecule type" value="Genomic_DNA"/>
</dbReference>
<name>A0ABV5G6V5_9MICC</name>
<organism evidence="1 2">
    <name type="scientific">Citricoccus parietis</name>
    <dbReference type="NCBI Taxonomy" id="592307"/>
    <lineage>
        <taxon>Bacteria</taxon>
        <taxon>Bacillati</taxon>
        <taxon>Actinomycetota</taxon>
        <taxon>Actinomycetes</taxon>
        <taxon>Micrococcales</taxon>
        <taxon>Micrococcaceae</taxon>
        <taxon>Citricoccus</taxon>
    </lineage>
</organism>
<keyword evidence="2" id="KW-1185">Reference proteome</keyword>
<sequence>MPTARRRSPASWRTGGNLVSAASSPLWINAVSWPRTCSAGPIGLAGSTVTAPAPMASESFAMADRPFVGTEQGSPACTSGSIQTADRVGVKGIEAARGRKSHGLAGLPAPVWWVQVRLRRPERPAGRSP</sequence>
<accession>A0ABV5G6V5</accession>
<comment type="caution">
    <text evidence="1">The sequence shown here is derived from an EMBL/GenBank/DDBJ whole genome shotgun (WGS) entry which is preliminary data.</text>
</comment>
<evidence type="ECO:0000313" key="2">
    <source>
        <dbReference type="Proteomes" id="UP001589575"/>
    </source>
</evidence>
<reference evidence="1 2" key="1">
    <citation type="submission" date="2024-09" db="EMBL/GenBank/DDBJ databases">
        <authorList>
            <person name="Sun Q."/>
            <person name="Mori K."/>
        </authorList>
    </citation>
    <scope>NUCLEOTIDE SEQUENCE [LARGE SCALE GENOMIC DNA]</scope>
    <source>
        <strain evidence="1 2">CCM 7609</strain>
    </source>
</reference>
<protein>
    <submittedName>
        <fullName evidence="1">Uncharacterized protein</fullName>
    </submittedName>
</protein>
<evidence type="ECO:0000313" key="1">
    <source>
        <dbReference type="EMBL" id="MFB9074680.1"/>
    </source>
</evidence>
<dbReference type="Proteomes" id="UP001589575">
    <property type="component" value="Unassembled WGS sequence"/>
</dbReference>
<gene>
    <name evidence="1" type="ORF">ACFFX0_27220</name>
</gene>
<proteinExistence type="predicted"/>